<sequence>MLLTPKNIALTLRLRKASRRAGVPVRELPEPDLLAATDPRTDPTKWGLPADDRVVTRGPDEDPELTAAVTALREGNWEPAATRLAATWSDWDTRGRVTTALGEAAANDDTWLEAWRAARPDDPGHAVVHARALVSLAWQVRGAGWGSDIAPEQATAFRRLLGDAEPAAYAAAMAAPEDPTPWATLLTIAVGRSWDHDEFEEAWQQLVDRDPANVLGHQSALRYWSARWHGSDDLMTAFAERAATVAPPLAVLPLMAAFELDHVPDAWHTRAITDALDVLLPRLATATESHTTRAERGWAIAALRERGRHPEALDQFRALDIHADAAPWPKYDRPLLAFLQHRRDACRKAGRRHR</sequence>
<name>A0A2S6GPH0_9PSEU</name>
<evidence type="ECO:0000313" key="2">
    <source>
        <dbReference type="Proteomes" id="UP000239203"/>
    </source>
</evidence>
<dbReference type="AlphaFoldDB" id="A0A2S6GPH0"/>
<reference evidence="1 2" key="1">
    <citation type="submission" date="2018-02" db="EMBL/GenBank/DDBJ databases">
        <title>Genomic Encyclopedia of Archaeal and Bacterial Type Strains, Phase II (KMG-II): from individual species to whole genera.</title>
        <authorList>
            <person name="Goeker M."/>
        </authorList>
    </citation>
    <scope>NUCLEOTIDE SEQUENCE [LARGE SCALE GENOMIC DNA]</scope>
    <source>
        <strain evidence="1 2">YU 961-1</strain>
    </source>
</reference>
<proteinExistence type="predicted"/>
<organism evidence="1 2">
    <name type="scientific">Actinokineospora auranticolor</name>
    <dbReference type="NCBI Taxonomy" id="155976"/>
    <lineage>
        <taxon>Bacteria</taxon>
        <taxon>Bacillati</taxon>
        <taxon>Actinomycetota</taxon>
        <taxon>Actinomycetes</taxon>
        <taxon>Pseudonocardiales</taxon>
        <taxon>Pseudonocardiaceae</taxon>
        <taxon>Actinokineospora</taxon>
    </lineage>
</organism>
<evidence type="ECO:0008006" key="3">
    <source>
        <dbReference type="Google" id="ProtNLM"/>
    </source>
</evidence>
<protein>
    <recommendedName>
        <fullName evidence="3">DUF4034 domain-containing protein</fullName>
    </recommendedName>
</protein>
<dbReference type="EMBL" id="PTIX01000008">
    <property type="protein sequence ID" value="PPK67063.1"/>
    <property type="molecule type" value="Genomic_DNA"/>
</dbReference>
<dbReference type="RefSeq" id="WP_181043548.1">
    <property type="nucleotide sequence ID" value="NZ_CP154825.1"/>
</dbReference>
<accession>A0A2S6GPH0</accession>
<evidence type="ECO:0000313" key="1">
    <source>
        <dbReference type="EMBL" id="PPK67063.1"/>
    </source>
</evidence>
<gene>
    <name evidence="1" type="ORF">CLV40_10860</name>
</gene>
<dbReference type="Proteomes" id="UP000239203">
    <property type="component" value="Unassembled WGS sequence"/>
</dbReference>
<comment type="caution">
    <text evidence="1">The sequence shown here is derived from an EMBL/GenBank/DDBJ whole genome shotgun (WGS) entry which is preliminary data.</text>
</comment>
<keyword evidence="2" id="KW-1185">Reference proteome</keyword>